<dbReference type="SMART" id="SM00913">
    <property type="entry name" value="IBN_N"/>
    <property type="match status" value="1"/>
</dbReference>
<evidence type="ECO:0000313" key="7">
    <source>
        <dbReference type="EMBL" id="CAF1675137.1"/>
    </source>
</evidence>
<dbReference type="PANTHER" id="PTHR10527">
    <property type="entry name" value="IMPORTIN BETA"/>
    <property type="match status" value="1"/>
</dbReference>
<evidence type="ECO:0000256" key="1">
    <source>
        <dbReference type="ARBA" id="ARBA00004496"/>
    </source>
</evidence>
<reference evidence="7" key="1">
    <citation type="submission" date="2021-02" db="EMBL/GenBank/DDBJ databases">
        <authorList>
            <person name="Nowell W R."/>
        </authorList>
    </citation>
    <scope>NUCLEOTIDE SEQUENCE</scope>
</reference>
<accession>A0A816GLB2</accession>
<dbReference type="GO" id="GO:0005737">
    <property type="term" value="C:cytoplasm"/>
    <property type="evidence" value="ECO:0007669"/>
    <property type="project" value="UniProtKB-SubCell"/>
</dbReference>
<dbReference type="GO" id="GO:0006606">
    <property type="term" value="P:protein import into nucleus"/>
    <property type="evidence" value="ECO:0007669"/>
    <property type="project" value="InterPro"/>
</dbReference>
<evidence type="ECO:0000256" key="3">
    <source>
        <dbReference type="ARBA" id="ARBA00022490"/>
    </source>
</evidence>
<dbReference type="Pfam" id="PF03810">
    <property type="entry name" value="IBN_N"/>
    <property type="match status" value="1"/>
</dbReference>
<comment type="caution">
    <text evidence="7">The sequence shown here is derived from an EMBL/GenBank/DDBJ whole genome shotgun (WGS) entry which is preliminary data.</text>
</comment>
<evidence type="ECO:0000256" key="2">
    <source>
        <dbReference type="ARBA" id="ARBA00022448"/>
    </source>
</evidence>
<proteinExistence type="predicted"/>
<dbReference type="AlphaFoldDB" id="A0A816GLB2"/>
<evidence type="ECO:0000313" key="8">
    <source>
        <dbReference type="Proteomes" id="UP000663828"/>
    </source>
</evidence>
<feature type="non-terminal residue" evidence="7">
    <location>
        <position position="213"/>
    </location>
</feature>
<keyword evidence="8" id="KW-1185">Reference proteome</keyword>
<organism evidence="7 8">
    <name type="scientific">Adineta ricciae</name>
    <name type="common">Rotifer</name>
    <dbReference type="NCBI Taxonomy" id="249248"/>
    <lineage>
        <taxon>Eukaryota</taxon>
        <taxon>Metazoa</taxon>
        <taxon>Spiralia</taxon>
        <taxon>Gnathifera</taxon>
        <taxon>Rotifera</taxon>
        <taxon>Eurotatoria</taxon>
        <taxon>Bdelloidea</taxon>
        <taxon>Adinetida</taxon>
        <taxon>Adinetidae</taxon>
        <taxon>Adineta</taxon>
    </lineage>
</organism>
<dbReference type="Proteomes" id="UP000663828">
    <property type="component" value="Unassembled WGS sequence"/>
</dbReference>
<comment type="subcellular location">
    <subcellularLocation>
        <location evidence="1">Cytoplasm</location>
    </subcellularLocation>
</comment>
<sequence>MATQEIINILERTGTGSQADLENARNFLEKAAEQNLPELLKHLSDILIAATNNPTARAQAALQLKNALYSKEENLKQAYQERWLNMPANIRDHIKMNCFNALGTESSKPSQAAQCVGYIACAEIPRNQWQDLIQRLVDNVTTVGRPDNIREASLEALGYICQDIDSDVLVPQSNVILTALVYGMRKEETNDNVRLAATTAMLNSLEFTKNNFQ</sequence>
<feature type="domain" description="Importin N-terminal" evidence="6">
    <location>
        <begin position="24"/>
        <end position="104"/>
    </location>
</feature>
<name>A0A816GLB2_ADIRI</name>
<dbReference type="InterPro" id="IPR040122">
    <property type="entry name" value="Importin_beta"/>
</dbReference>
<dbReference type="SUPFAM" id="SSF48371">
    <property type="entry name" value="ARM repeat"/>
    <property type="match status" value="1"/>
</dbReference>
<keyword evidence="2" id="KW-0813">Transport</keyword>
<keyword evidence="4" id="KW-0677">Repeat</keyword>
<evidence type="ECO:0000259" key="6">
    <source>
        <dbReference type="PROSITE" id="PS50166"/>
    </source>
</evidence>
<dbReference type="EMBL" id="CAJNOR010013776">
    <property type="protein sequence ID" value="CAF1675137.1"/>
    <property type="molecule type" value="Genomic_DNA"/>
</dbReference>
<gene>
    <name evidence="7" type="ORF">XAT740_LOCUS59442</name>
</gene>
<dbReference type="InterPro" id="IPR016024">
    <property type="entry name" value="ARM-type_fold"/>
</dbReference>
<keyword evidence="5" id="KW-0653">Protein transport</keyword>
<dbReference type="GO" id="GO:0031267">
    <property type="term" value="F:small GTPase binding"/>
    <property type="evidence" value="ECO:0007669"/>
    <property type="project" value="InterPro"/>
</dbReference>
<evidence type="ECO:0000256" key="4">
    <source>
        <dbReference type="ARBA" id="ARBA00022737"/>
    </source>
</evidence>
<dbReference type="Gene3D" id="1.25.10.10">
    <property type="entry name" value="Leucine-rich Repeat Variant"/>
    <property type="match status" value="1"/>
</dbReference>
<dbReference type="PROSITE" id="PS50166">
    <property type="entry name" value="IMPORTIN_B_NT"/>
    <property type="match status" value="1"/>
</dbReference>
<protein>
    <recommendedName>
        <fullName evidence="6">Importin N-terminal domain-containing protein</fullName>
    </recommendedName>
</protein>
<keyword evidence="3" id="KW-0963">Cytoplasm</keyword>
<dbReference type="InterPro" id="IPR011989">
    <property type="entry name" value="ARM-like"/>
</dbReference>
<evidence type="ECO:0000256" key="5">
    <source>
        <dbReference type="ARBA" id="ARBA00022927"/>
    </source>
</evidence>
<dbReference type="InterPro" id="IPR001494">
    <property type="entry name" value="Importin-beta_N"/>
</dbReference>